<feature type="domain" description="Right handed beta helix" evidence="2">
    <location>
        <begin position="125"/>
        <end position="266"/>
    </location>
</feature>
<keyword evidence="1" id="KW-0732">Signal</keyword>
<protein>
    <recommendedName>
        <fullName evidence="2">Right handed beta helix domain-containing protein</fullName>
    </recommendedName>
</protein>
<comment type="caution">
    <text evidence="3">The sequence shown here is derived from an EMBL/GenBank/DDBJ whole genome shotgun (WGS) entry which is preliminary data.</text>
</comment>
<dbReference type="SUPFAM" id="SSF51126">
    <property type="entry name" value="Pectin lyase-like"/>
    <property type="match status" value="1"/>
</dbReference>
<proteinExistence type="predicted"/>
<dbReference type="Gene3D" id="2.160.20.10">
    <property type="entry name" value="Single-stranded right-handed beta-helix, Pectin lyase-like"/>
    <property type="match status" value="1"/>
</dbReference>
<dbReference type="EMBL" id="JMCB01000007">
    <property type="protein sequence ID" value="KFE67681.1"/>
    <property type="molecule type" value="Genomic_DNA"/>
</dbReference>
<dbReference type="Pfam" id="PF13229">
    <property type="entry name" value="Beta_helix"/>
    <property type="match status" value="1"/>
</dbReference>
<sequence length="488" mass="51394">MIPRFLVAVLLVIAACRPSALPPAAAPASGPEVWVDGAWRGVGEGTRERPFRTLAEGLAVWPAPTVHIAPGLYAGPFLLPAGVRLVGVGESTVLYGEGREPVVRMEAGASLERLTVQGGGWGVETAGALRLDRVAFSGHREGAVRVTAGGRLVAEQVQFEASLSETMGISLEGQVSAEVKRSTFRGPWSQGVFARGGAEAVLEEVSFQDAVVGLEQDGGRVRLRRVTVEQGRGPGVLVRDGALEVEDVVVVGHEYGLASYGAKLEVRGFTSLKAARAGLGLTRSTGRLQDLQVRQSGNFGALQLVDSDMEVSELRADEVDAYGVLATQGKLRLRNATLTRLSAREGYTGDGLHLRGVKAEVEGLLVRDVPGAGVLAAQGAEVTLRDATLARCKLAGLTVESLARVKALGLEVRDTEGPALAVMREGEVWADALTASGLGDGLIWAECEGATRVHLQRLQSEDRRGLTAPCIDTASFGSGSTPHERQRP</sequence>
<dbReference type="RefSeq" id="WP_044190501.1">
    <property type="nucleotide sequence ID" value="NZ_JMCB01000007.1"/>
</dbReference>
<evidence type="ECO:0000259" key="2">
    <source>
        <dbReference type="Pfam" id="PF13229"/>
    </source>
</evidence>
<evidence type="ECO:0000313" key="4">
    <source>
        <dbReference type="Proteomes" id="UP000028725"/>
    </source>
</evidence>
<evidence type="ECO:0000313" key="3">
    <source>
        <dbReference type="EMBL" id="KFE67681.1"/>
    </source>
</evidence>
<organism evidence="3 4">
    <name type="scientific">Hyalangium minutum</name>
    <dbReference type="NCBI Taxonomy" id="394096"/>
    <lineage>
        <taxon>Bacteria</taxon>
        <taxon>Pseudomonadati</taxon>
        <taxon>Myxococcota</taxon>
        <taxon>Myxococcia</taxon>
        <taxon>Myxococcales</taxon>
        <taxon>Cystobacterineae</taxon>
        <taxon>Archangiaceae</taxon>
        <taxon>Hyalangium</taxon>
    </lineage>
</organism>
<accession>A0A085WJ18</accession>
<gene>
    <name evidence="3" type="ORF">DB31_8164</name>
</gene>
<name>A0A085WJ18_9BACT</name>
<dbReference type="InterPro" id="IPR039448">
    <property type="entry name" value="Beta_helix"/>
</dbReference>
<keyword evidence="4" id="KW-1185">Reference proteome</keyword>
<dbReference type="Proteomes" id="UP000028725">
    <property type="component" value="Unassembled WGS sequence"/>
</dbReference>
<dbReference type="InterPro" id="IPR011050">
    <property type="entry name" value="Pectin_lyase_fold/virulence"/>
</dbReference>
<dbReference type="PROSITE" id="PS51257">
    <property type="entry name" value="PROKAR_LIPOPROTEIN"/>
    <property type="match status" value="1"/>
</dbReference>
<dbReference type="AlphaFoldDB" id="A0A085WJ18"/>
<feature type="signal peptide" evidence="1">
    <location>
        <begin position="1"/>
        <end position="20"/>
    </location>
</feature>
<dbReference type="InterPro" id="IPR012334">
    <property type="entry name" value="Pectin_lyas_fold"/>
</dbReference>
<reference evidence="3 4" key="1">
    <citation type="submission" date="2014-04" db="EMBL/GenBank/DDBJ databases">
        <title>Genome assembly of Hyalangium minutum DSM 14724.</title>
        <authorList>
            <person name="Sharma G."/>
            <person name="Subramanian S."/>
        </authorList>
    </citation>
    <scope>NUCLEOTIDE SEQUENCE [LARGE SCALE GENOMIC DNA]</scope>
    <source>
        <strain evidence="3 4">DSM 14724</strain>
    </source>
</reference>
<evidence type="ECO:0000256" key="1">
    <source>
        <dbReference type="SAM" id="SignalP"/>
    </source>
</evidence>
<dbReference type="OrthoDB" id="5380276at2"/>
<feature type="chain" id="PRO_5001799753" description="Right handed beta helix domain-containing protein" evidence="1">
    <location>
        <begin position="21"/>
        <end position="488"/>
    </location>
</feature>